<keyword evidence="5" id="KW-1185">Reference proteome</keyword>
<dbReference type="GO" id="GO:0016042">
    <property type="term" value="P:lipid catabolic process"/>
    <property type="evidence" value="ECO:0007669"/>
    <property type="project" value="UniProtKB-KW"/>
</dbReference>
<dbReference type="InterPro" id="IPR007751">
    <property type="entry name" value="DUF676_lipase-like"/>
</dbReference>
<evidence type="ECO:0000313" key="5">
    <source>
        <dbReference type="Proteomes" id="UP001377567"/>
    </source>
</evidence>
<dbReference type="PIRSF" id="PIRSF005412">
    <property type="entry name" value="UCP005412_abhydr"/>
    <property type="match status" value="1"/>
</dbReference>
<dbReference type="EMBL" id="BTGD01000003">
    <property type="protein sequence ID" value="GMM54750.1"/>
    <property type="molecule type" value="Genomic_DNA"/>
</dbReference>
<evidence type="ECO:0000259" key="3">
    <source>
        <dbReference type="Pfam" id="PF05057"/>
    </source>
</evidence>
<comment type="caution">
    <text evidence="4">The sequence shown here is derived from an EMBL/GenBank/DDBJ whole genome shotgun (WGS) entry which is preliminary data.</text>
</comment>
<dbReference type="PANTHER" id="PTHR12482">
    <property type="entry name" value="LIPASE ROG1-RELATED-RELATED"/>
    <property type="match status" value="1"/>
</dbReference>
<sequence length="664" mass="75059">MDPTVSKSGHSQPFLFFNLATVKIGEINRYVVHYDLYQGEELPAELTLDSLWLKIKNVDPLTYRAGYLAGPYVIYCDIRMGSYDHSKTVFSTVDYPQYESTLQAQQQKLVELSLHRIQKRYTWTIDIISQVILSTSAAVSYEITIATNQDNLLSGIVPDFPPSLKTYSQRLSITKLDTLDLWKLPTQITSRKTKKHLVILTHGMHSNVSADMLYIQEQIYKAQPKGSDMIYIVDGFTKNVCQTEKGVRYLGKNVAEYILDELYDDSVTEISFIGHSLGGLIQTFAIAYIAVKCPWFFQKVRPVNFITLASPLLGIVTDNPTYIKMFLSLGVIGKTGQDLGLDNASEDEHPLLYLLSGEPVHSILKNFQRRTVYANAVNDGMVPLYSSSLLFLDYKDILEKLHDMEHYLGDDPSAESSDTLASQAFSKIWKSINESPFLKDKRPIPKSTFLETAASILLPPGPTDAFIGKPKSRYDPIIHDKIYTVADIPEPNSKDETSLLRNTNIFLQTFSPRENDKKDFRELEEAIARRWHDGMSWRKVIVALKPDAHNNIIVRRRFTNAYGWGVIDHLISNHFSSSSIESHSGVKIDVPSILSNVDASWVVNNATNGVFDQGPTGMMSTVHDMLDEVAKQTLNNLNESVEENQLDPNDEVVRYDESNLDLYL</sequence>
<proteinExistence type="inferred from homology"/>
<comment type="similarity">
    <text evidence="1">Belongs to the putative lipase ROG1 family.</text>
</comment>
<dbReference type="AlphaFoldDB" id="A0AAV5RTJ4"/>
<dbReference type="SUPFAM" id="SSF53474">
    <property type="entry name" value="alpha/beta-Hydrolases"/>
    <property type="match status" value="1"/>
</dbReference>
<reference evidence="4 5" key="1">
    <citation type="journal article" date="2023" name="Elife">
        <title>Identification of key yeast species and microbe-microbe interactions impacting larval growth of Drosophila in the wild.</title>
        <authorList>
            <person name="Mure A."/>
            <person name="Sugiura Y."/>
            <person name="Maeda R."/>
            <person name="Honda K."/>
            <person name="Sakurai N."/>
            <person name="Takahashi Y."/>
            <person name="Watada M."/>
            <person name="Katoh T."/>
            <person name="Gotoh A."/>
            <person name="Gotoh Y."/>
            <person name="Taniguchi I."/>
            <person name="Nakamura K."/>
            <person name="Hayashi T."/>
            <person name="Katayama T."/>
            <person name="Uemura T."/>
            <person name="Hattori Y."/>
        </authorList>
    </citation>
    <scope>NUCLEOTIDE SEQUENCE [LARGE SCALE GENOMIC DNA]</scope>
    <source>
        <strain evidence="4 5">KH-74</strain>
    </source>
</reference>
<dbReference type="Pfam" id="PF05057">
    <property type="entry name" value="DUF676"/>
    <property type="match status" value="1"/>
</dbReference>
<dbReference type="Gene3D" id="3.40.50.1820">
    <property type="entry name" value="alpha/beta hydrolase"/>
    <property type="match status" value="1"/>
</dbReference>
<dbReference type="Proteomes" id="UP001377567">
    <property type="component" value="Unassembled WGS sequence"/>
</dbReference>
<keyword evidence="2" id="KW-0442">Lipid degradation</keyword>
<feature type="domain" description="DUF676" evidence="3">
    <location>
        <begin position="192"/>
        <end position="386"/>
    </location>
</feature>
<dbReference type="InterPro" id="IPR016445">
    <property type="entry name" value="Rog1_fam"/>
</dbReference>
<evidence type="ECO:0000313" key="4">
    <source>
        <dbReference type="EMBL" id="GMM54750.1"/>
    </source>
</evidence>
<dbReference type="GO" id="GO:0047372">
    <property type="term" value="F:monoacylglycerol lipase activity"/>
    <property type="evidence" value="ECO:0007669"/>
    <property type="project" value="TreeGrafter"/>
</dbReference>
<keyword evidence="2" id="KW-0443">Lipid metabolism</keyword>
<name>A0AAV5RTJ4_MAUHU</name>
<accession>A0AAV5RTJ4</accession>
<evidence type="ECO:0000256" key="1">
    <source>
        <dbReference type="ARBA" id="ARBA00007920"/>
    </source>
</evidence>
<protein>
    <submittedName>
        <fullName evidence="4">Lipase</fullName>
    </submittedName>
</protein>
<gene>
    <name evidence="4" type="ORF">DAKH74_013660</name>
</gene>
<dbReference type="InterPro" id="IPR029058">
    <property type="entry name" value="AB_hydrolase_fold"/>
</dbReference>
<organism evidence="4 5">
    <name type="scientific">Maudiozyma humilis</name>
    <name type="common">Sour dough yeast</name>
    <name type="synonym">Kazachstania humilis</name>
    <dbReference type="NCBI Taxonomy" id="51915"/>
    <lineage>
        <taxon>Eukaryota</taxon>
        <taxon>Fungi</taxon>
        <taxon>Dikarya</taxon>
        <taxon>Ascomycota</taxon>
        <taxon>Saccharomycotina</taxon>
        <taxon>Saccharomycetes</taxon>
        <taxon>Saccharomycetales</taxon>
        <taxon>Saccharomycetaceae</taxon>
        <taxon>Maudiozyma</taxon>
    </lineage>
</organism>
<evidence type="ECO:0000256" key="2">
    <source>
        <dbReference type="ARBA" id="ARBA00022963"/>
    </source>
</evidence>
<dbReference type="InterPro" id="IPR044294">
    <property type="entry name" value="Lipase-like"/>
</dbReference>
<dbReference type="PANTHER" id="PTHR12482:SF62">
    <property type="entry name" value="LIPASE ROG1-RELATED"/>
    <property type="match status" value="1"/>
</dbReference>